<evidence type="ECO:0000313" key="9">
    <source>
        <dbReference type="Proteomes" id="UP000254374"/>
    </source>
</evidence>
<comment type="subcellular location">
    <subcellularLocation>
        <location evidence="1">Endomembrane system</location>
        <topology evidence="1">Multi-pass membrane protein</topology>
    </subcellularLocation>
</comment>
<dbReference type="OrthoDB" id="5293276at2"/>
<dbReference type="STRING" id="464.Lgor_0889"/>
<evidence type="ECO:0000256" key="1">
    <source>
        <dbReference type="ARBA" id="ARBA00004127"/>
    </source>
</evidence>
<evidence type="ECO:0000256" key="2">
    <source>
        <dbReference type="ARBA" id="ARBA00022692"/>
    </source>
</evidence>
<evidence type="ECO:0000313" key="8">
    <source>
        <dbReference type="Proteomes" id="UP000186808"/>
    </source>
</evidence>
<dbReference type="RefSeq" id="WP_058467394.1">
    <property type="nucleotide sequence ID" value="NZ_CAAAIX010000005.1"/>
</dbReference>
<dbReference type="EMBL" id="FTNL01000007">
    <property type="protein sequence ID" value="SIR17874.1"/>
    <property type="molecule type" value="Genomic_DNA"/>
</dbReference>
<sequence length="225" mass="25649">MNALHKRLIRSSTLGALVILALLFIPAGTLDYWQGWIYMLVTVFESAAYSIYLAKHDPALLKRRSEVGISYEKEPAQKIIILSLYVTCLVFIVLPPLDVRFGWSLVPWYISILGDMLVAFSFYVFYLVSKVNTYAAANIRVEEGQKVISTGLYAVVRHPMYFGAMFLFIGTPLALGSWWTLLLVPVFLSILIARILNEEKILARDLPGYSEYQKKVTTRLIPFIW</sequence>
<evidence type="ECO:0000313" key="7">
    <source>
        <dbReference type="EMBL" id="STO26190.1"/>
    </source>
</evidence>
<dbReference type="Pfam" id="PF04191">
    <property type="entry name" value="PEMT"/>
    <property type="match status" value="1"/>
</dbReference>
<dbReference type="Gene3D" id="1.20.120.1630">
    <property type="match status" value="1"/>
</dbReference>
<reference evidence="7 9" key="2">
    <citation type="submission" date="2018-06" db="EMBL/GenBank/DDBJ databases">
        <authorList>
            <consortium name="Pathogen Informatics"/>
            <person name="Doyle S."/>
        </authorList>
    </citation>
    <scope>NUCLEOTIDE SEQUENCE [LARGE SCALE GENOMIC DNA]</scope>
    <source>
        <strain evidence="7 9">NCTC11401</strain>
    </source>
</reference>
<accession>A0A377GN09</accession>
<dbReference type="AlphaFoldDB" id="A0A377GN09"/>
<keyword evidence="2 5" id="KW-0812">Transmembrane</keyword>
<keyword evidence="3 5" id="KW-1133">Transmembrane helix</keyword>
<evidence type="ECO:0000256" key="3">
    <source>
        <dbReference type="ARBA" id="ARBA00022989"/>
    </source>
</evidence>
<dbReference type="EMBL" id="UGGV01000001">
    <property type="protein sequence ID" value="STO26190.1"/>
    <property type="molecule type" value="Genomic_DNA"/>
</dbReference>
<dbReference type="Proteomes" id="UP000186808">
    <property type="component" value="Unassembled WGS sequence"/>
</dbReference>
<protein>
    <submittedName>
        <fullName evidence="6">Protein-S-isoprenylcysteine O-methyltransferase Ste14</fullName>
    </submittedName>
</protein>
<dbReference type="PANTHER" id="PTHR43847:SF1">
    <property type="entry name" value="BLL3993 PROTEIN"/>
    <property type="match status" value="1"/>
</dbReference>
<dbReference type="GO" id="GO:0012505">
    <property type="term" value="C:endomembrane system"/>
    <property type="evidence" value="ECO:0007669"/>
    <property type="project" value="UniProtKB-SubCell"/>
</dbReference>
<reference evidence="6 8" key="1">
    <citation type="submission" date="2017-01" db="EMBL/GenBank/DDBJ databases">
        <authorList>
            <person name="Varghese N."/>
            <person name="Submissions S."/>
        </authorList>
    </citation>
    <scope>NUCLEOTIDE SEQUENCE [LARGE SCALE GENOMIC DNA]</scope>
    <source>
        <strain evidence="6 8">ATCC 33342</strain>
    </source>
</reference>
<evidence type="ECO:0000256" key="5">
    <source>
        <dbReference type="SAM" id="Phobius"/>
    </source>
</evidence>
<keyword evidence="4 5" id="KW-0472">Membrane</keyword>
<keyword evidence="8" id="KW-1185">Reference proteome</keyword>
<evidence type="ECO:0000313" key="6">
    <source>
        <dbReference type="EMBL" id="SIR17874.1"/>
    </source>
</evidence>
<feature type="transmembrane region" description="Helical" evidence="5">
    <location>
        <begin position="36"/>
        <end position="54"/>
    </location>
</feature>
<feature type="transmembrane region" description="Helical" evidence="5">
    <location>
        <begin position="12"/>
        <end position="30"/>
    </location>
</feature>
<dbReference type="InterPro" id="IPR007318">
    <property type="entry name" value="Phopholipid_MeTrfase"/>
</dbReference>
<proteinExistence type="predicted"/>
<dbReference type="Proteomes" id="UP000254374">
    <property type="component" value="Unassembled WGS sequence"/>
</dbReference>
<feature type="transmembrane region" description="Helical" evidence="5">
    <location>
        <begin position="150"/>
        <end position="170"/>
    </location>
</feature>
<organism evidence="7 9">
    <name type="scientific">Fluoribacter gormanii</name>
    <dbReference type="NCBI Taxonomy" id="464"/>
    <lineage>
        <taxon>Bacteria</taxon>
        <taxon>Pseudomonadati</taxon>
        <taxon>Pseudomonadota</taxon>
        <taxon>Gammaproteobacteria</taxon>
        <taxon>Legionellales</taxon>
        <taxon>Legionellaceae</taxon>
        <taxon>Fluoribacter</taxon>
    </lineage>
</organism>
<name>A0A377GN09_9GAMM</name>
<evidence type="ECO:0000256" key="4">
    <source>
        <dbReference type="ARBA" id="ARBA00023136"/>
    </source>
</evidence>
<feature type="transmembrane region" description="Helical" evidence="5">
    <location>
        <begin position="75"/>
        <end position="94"/>
    </location>
</feature>
<gene>
    <name evidence="7" type="ORF">NCTC11401_03042</name>
    <name evidence="6" type="ORF">SAMN05421777_107126</name>
</gene>
<feature type="transmembrane region" description="Helical" evidence="5">
    <location>
        <begin position="106"/>
        <end position="129"/>
    </location>
</feature>
<dbReference type="InterPro" id="IPR052527">
    <property type="entry name" value="Metal_cation-efflux_comp"/>
</dbReference>
<feature type="transmembrane region" description="Helical" evidence="5">
    <location>
        <begin position="176"/>
        <end position="196"/>
    </location>
</feature>
<dbReference type="PANTHER" id="PTHR43847">
    <property type="entry name" value="BLL3993 PROTEIN"/>
    <property type="match status" value="1"/>
</dbReference>